<organism evidence="1">
    <name type="scientific">Arundo donax</name>
    <name type="common">Giant reed</name>
    <name type="synonym">Donax arundinaceus</name>
    <dbReference type="NCBI Taxonomy" id="35708"/>
    <lineage>
        <taxon>Eukaryota</taxon>
        <taxon>Viridiplantae</taxon>
        <taxon>Streptophyta</taxon>
        <taxon>Embryophyta</taxon>
        <taxon>Tracheophyta</taxon>
        <taxon>Spermatophyta</taxon>
        <taxon>Magnoliopsida</taxon>
        <taxon>Liliopsida</taxon>
        <taxon>Poales</taxon>
        <taxon>Poaceae</taxon>
        <taxon>PACMAD clade</taxon>
        <taxon>Arundinoideae</taxon>
        <taxon>Arundineae</taxon>
        <taxon>Arundo</taxon>
    </lineage>
</organism>
<evidence type="ECO:0000313" key="1">
    <source>
        <dbReference type="EMBL" id="JAE02061.1"/>
    </source>
</evidence>
<proteinExistence type="predicted"/>
<dbReference type="AlphaFoldDB" id="A0A0A9EW18"/>
<reference evidence="1" key="1">
    <citation type="submission" date="2014-09" db="EMBL/GenBank/DDBJ databases">
        <authorList>
            <person name="Magalhaes I.L.F."/>
            <person name="Oliveira U."/>
            <person name="Santos F.R."/>
            <person name="Vidigal T.H.D.A."/>
            <person name="Brescovit A.D."/>
            <person name="Santos A.J."/>
        </authorList>
    </citation>
    <scope>NUCLEOTIDE SEQUENCE</scope>
    <source>
        <tissue evidence="1">Shoot tissue taken approximately 20 cm above the soil surface</tissue>
    </source>
</reference>
<protein>
    <submittedName>
        <fullName evidence="1">Uncharacterized protein</fullName>
    </submittedName>
</protein>
<reference evidence="1" key="2">
    <citation type="journal article" date="2015" name="Data Brief">
        <title>Shoot transcriptome of the giant reed, Arundo donax.</title>
        <authorList>
            <person name="Barrero R.A."/>
            <person name="Guerrero F.D."/>
            <person name="Moolhuijzen P."/>
            <person name="Goolsby J.A."/>
            <person name="Tidwell J."/>
            <person name="Bellgard S.E."/>
            <person name="Bellgard M.I."/>
        </authorList>
    </citation>
    <scope>NUCLEOTIDE SEQUENCE</scope>
    <source>
        <tissue evidence="1">Shoot tissue taken approximately 20 cm above the soil surface</tissue>
    </source>
</reference>
<accession>A0A0A9EW18</accession>
<dbReference type="EMBL" id="GBRH01195835">
    <property type="protein sequence ID" value="JAE02061.1"/>
    <property type="molecule type" value="Transcribed_RNA"/>
</dbReference>
<name>A0A0A9EW18_ARUDO</name>
<sequence>MPPKKNVEQEDKFGISSLQGLTTAYRIPLVNQSLELRYGPNVVSIVL</sequence>